<keyword evidence="4 7" id="KW-0378">Hydrolase</keyword>
<dbReference type="Gene3D" id="1.10.530.40">
    <property type="match status" value="1"/>
</dbReference>
<dbReference type="GO" id="GO:0042742">
    <property type="term" value="P:defense response to bacterium"/>
    <property type="evidence" value="ECO:0007669"/>
    <property type="project" value="UniProtKB-KW"/>
</dbReference>
<dbReference type="GO" id="GO:0009253">
    <property type="term" value="P:peptidoglycan catabolic process"/>
    <property type="evidence" value="ECO:0007669"/>
    <property type="project" value="InterPro"/>
</dbReference>
<evidence type="ECO:0000256" key="3">
    <source>
        <dbReference type="ARBA" id="ARBA00022638"/>
    </source>
</evidence>
<evidence type="ECO:0000256" key="5">
    <source>
        <dbReference type="ARBA" id="ARBA00023200"/>
    </source>
</evidence>
<accession>A0A060QJG0</accession>
<dbReference type="InterPro" id="IPR023347">
    <property type="entry name" value="Lysozyme_dom_sf"/>
</dbReference>
<dbReference type="PANTHER" id="PTHR38107">
    <property type="match status" value="1"/>
</dbReference>
<dbReference type="HAMAP" id="MF_04110">
    <property type="entry name" value="ENDOLYSIN_T4"/>
    <property type="match status" value="1"/>
</dbReference>
<dbReference type="InterPro" id="IPR034690">
    <property type="entry name" value="Endolysin_T4_type"/>
</dbReference>
<dbReference type="InterPro" id="IPR002196">
    <property type="entry name" value="Glyco_hydro_24"/>
</dbReference>
<dbReference type="Pfam" id="PF00959">
    <property type="entry name" value="Phage_lysozyme"/>
    <property type="match status" value="1"/>
</dbReference>
<dbReference type="PANTHER" id="PTHR38107:SF3">
    <property type="entry name" value="LYSOZYME RRRD-RELATED"/>
    <property type="match status" value="1"/>
</dbReference>
<comment type="catalytic activity">
    <reaction evidence="1 7">
        <text>Hydrolysis of (1-&gt;4)-beta-linkages between N-acetylmuramic acid and N-acetyl-D-glucosamine residues in a peptidoglycan and between N-acetyl-D-glucosamine residues in chitodextrins.</text>
        <dbReference type="EC" id="3.2.1.17"/>
    </reaction>
</comment>
<keyword evidence="2 7" id="KW-0929">Antimicrobial</keyword>
<organism evidence="8 9">
    <name type="scientific">Asaia bogorensis</name>
    <dbReference type="NCBI Taxonomy" id="91915"/>
    <lineage>
        <taxon>Bacteria</taxon>
        <taxon>Pseudomonadati</taxon>
        <taxon>Pseudomonadota</taxon>
        <taxon>Alphaproteobacteria</taxon>
        <taxon>Acetobacterales</taxon>
        <taxon>Acetobacteraceae</taxon>
        <taxon>Asaia</taxon>
    </lineage>
</organism>
<proteinExistence type="inferred from homology"/>
<dbReference type="Proteomes" id="UP000027583">
    <property type="component" value="Unassembled WGS sequence"/>
</dbReference>
<reference evidence="8 9" key="1">
    <citation type="journal article" date="2014" name="Genome Biol. Evol.">
        <title>Acetic acid bacteria genomes reveal functional traits for adaptation to life in insect guts.</title>
        <authorList>
            <person name="Chouaia B."/>
            <person name="Gaiarsa S."/>
            <person name="Crotti E."/>
            <person name="Comandatore F."/>
            <person name="Degli Esposti M."/>
            <person name="Ricci I."/>
            <person name="Alma A."/>
            <person name="Favia G."/>
            <person name="Bandi C."/>
            <person name="Daffonchio D."/>
        </authorList>
    </citation>
    <scope>NUCLEOTIDE SEQUENCE [LARGE SCALE GENOMIC DNA]</scope>
    <source>
        <strain evidence="8 9">SF2.1</strain>
    </source>
</reference>
<dbReference type="GO" id="GO:0016998">
    <property type="term" value="P:cell wall macromolecule catabolic process"/>
    <property type="evidence" value="ECO:0007669"/>
    <property type="project" value="InterPro"/>
</dbReference>
<sequence length="164" mass="17873">MTSSLQIALTLIRRDDIEGLRLVPYLCPAGYWTIGIGNRALADGSPVTATTRPLTEAEAVALARNTLEALRLTLRDVVQVPLTPWQEGALLSWQFNIGSAAMCTSTLISLLNRKLYASAGQQLLRWDKATVNGRLVVLPGLQKRRQLELAIYSGRPVEGVTFGA</sequence>
<evidence type="ECO:0000256" key="6">
    <source>
        <dbReference type="ARBA" id="ARBA00023295"/>
    </source>
</evidence>
<dbReference type="GO" id="GO:0031640">
    <property type="term" value="P:killing of cells of another organism"/>
    <property type="evidence" value="ECO:0007669"/>
    <property type="project" value="UniProtKB-KW"/>
</dbReference>
<evidence type="ECO:0000256" key="2">
    <source>
        <dbReference type="ARBA" id="ARBA00022529"/>
    </source>
</evidence>
<comment type="similarity">
    <text evidence="7">Belongs to the glycosyl hydrolase 24 family.</text>
</comment>
<keyword evidence="6 7" id="KW-0326">Glycosidase</keyword>
<evidence type="ECO:0000313" key="8">
    <source>
        <dbReference type="EMBL" id="CDG41294.1"/>
    </source>
</evidence>
<comment type="caution">
    <text evidence="8">The sequence shown here is derived from an EMBL/GenBank/DDBJ whole genome shotgun (WGS) entry which is preliminary data.</text>
</comment>
<evidence type="ECO:0000256" key="7">
    <source>
        <dbReference type="RuleBase" id="RU003788"/>
    </source>
</evidence>
<dbReference type="EC" id="3.2.1.17" evidence="7"/>
<dbReference type="CDD" id="cd00737">
    <property type="entry name" value="lyz_endolysin_autolysin"/>
    <property type="match status" value="1"/>
</dbReference>
<protein>
    <recommendedName>
        <fullName evidence="7">Lysozyme</fullName>
        <ecNumber evidence="7">3.2.1.17</ecNumber>
    </recommendedName>
</protein>
<dbReference type="RefSeq" id="WP_023979606.1">
    <property type="nucleotide sequence ID" value="NZ_CBLX010000027.1"/>
</dbReference>
<dbReference type="AlphaFoldDB" id="A0A060QJG0"/>
<dbReference type="InterPro" id="IPR051018">
    <property type="entry name" value="Bacteriophage_GH24"/>
</dbReference>
<dbReference type="GO" id="GO:0003796">
    <property type="term" value="F:lysozyme activity"/>
    <property type="evidence" value="ECO:0007669"/>
    <property type="project" value="UniProtKB-EC"/>
</dbReference>
<reference evidence="8 9" key="2">
    <citation type="journal article" date="2014" name="PLoS ONE">
        <title>Evolution of mitochondria reconstructed from the energy metabolism of living bacteria.</title>
        <authorList>
            <person name="Degli Esposti M."/>
            <person name="Chouaia B."/>
            <person name="Comandatore F."/>
            <person name="Crotti E."/>
            <person name="Sassera D."/>
            <person name="Lievens P.M."/>
            <person name="Daffonchio D."/>
            <person name="Bandi C."/>
        </authorList>
    </citation>
    <scope>NUCLEOTIDE SEQUENCE [LARGE SCALE GENOMIC DNA]</scope>
    <source>
        <strain evidence="8 9">SF2.1</strain>
    </source>
</reference>
<gene>
    <name evidence="8" type="ORF">ASAP_3249</name>
</gene>
<keyword evidence="3 7" id="KW-0081">Bacteriolytic enzyme</keyword>
<keyword evidence="5" id="KW-1035">Host cytoplasm</keyword>
<dbReference type="eggNOG" id="COG3772">
    <property type="taxonomic scope" value="Bacteria"/>
</dbReference>
<name>A0A060QJG0_9PROT</name>
<dbReference type="EMBL" id="CBLX010000027">
    <property type="protein sequence ID" value="CDG41294.1"/>
    <property type="molecule type" value="Genomic_DNA"/>
</dbReference>
<evidence type="ECO:0000256" key="4">
    <source>
        <dbReference type="ARBA" id="ARBA00022801"/>
    </source>
</evidence>
<evidence type="ECO:0000256" key="1">
    <source>
        <dbReference type="ARBA" id="ARBA00000632"/>
    </source>
</evidence>
<dbReference type="InterPro" id="IPR033907">
    <property type="entry name" value="Endolysin_autolysin"/>
</dbReference>
<dbReference type="InterPro" id="IPR023346">
    <property type="entry name" value="Lysozyme-like_dom_sf"/>
</dbReference>
<dbReference type="SUPFAM" id="SSF53955">
    <property type="entry name" value="Lysozyme-like"/>
    <property type="match status" value="1"/>
</dbReference>
<evidence type="ECO:0000313" key="9">
    <source>
        <dbReference type="Proteomes" id="UP000027583"/>
    </source>
</evidence>